<dbReference type="CDD" id="cd02120">
    <property type="entry name" value="PA_subtilisin_like"/>
    <property type="match status" value="1"/>
</dbReference>
<dbReference type="STRING" id="4572.M8AMV1"/>
<dbReference type="GO" id="GO:0006508">
    <property type="term" value="P:proteolysis"/>
    <property type="evidence" value="ECO:0007669"/>
    <property type="project" value="UniProtKB-KW"/>
</dbReference>
<dbReference type="InterPro" id="IPR000209">
    <property type="entry name" value="Peptidase_S8/S53_dom"/>
</dbReference>
<evidence type="ECO:0000259" key="4">
    <source>
        <dbReference type="Pfam" id="PF00082"/>
    </source>
</evidence>
<dbReference type="AlphaFoldDB" id="M8AMV1"/>
<gene>
    <name evidence="5" type="ORF">TRIUR3_05139</name>
</gene>
<dbReference type="InterPro" id="IPR045051">
    <property type="entry name" value="SBT"/>
</dbReference>
<sequence length="269" mass="28449">MARITMYKACIRGGCSLSAITAAIDAAVSDGVDLISLSLGGLVEAFYDDLLAVATFGAERRGVFVVMAGGNDGPKASSITNMALWMTTVGAATTDRVFPVTLRLGNGVVLTGQSLYNILFSQGAGTIPLVSSDCSEYGDLTPDRVMGKVVVCSQGVGAWAGFDVERADGAGMISADGRIRFGDAVRAQPFNLPGLLLSSTGGKKLDDYMSSVAYPVASFNFTYDVRINPRRSVDLSRIKQSHKARHQDLLTRFIDMATSPGHDYGRSSP</sequence>
<dbReference type="Gene3D" id="3.40.50.200">
    <property type="entry name" value="Peptidase S8/S53 domain"/>
    <property type="match status" value="1"/>
</dbReference>
<dbReference type="PANTHER" id="PTHR10795">
    <property type="entry name" value="PROPROTEIN CONVERTASE SUBTILISIN/KEXIN"/>
    <property type="match status" value="1"/>
</dbReference>
<comment type="caution">
    <text evidence="3">Lacks conserved residue(s) required for the propagation of feature annotation.</text>
</comment>
<reference evidence="5" key="1">
    <citation type="journal article" date="2013" name="Nature">
        <title>Draft genome of the wheat A-genome progenitor Triticum urartu.</title>
        <authorList>
            <person name="Ling H.Q."/>
            <person name="Zhao S."/>
            <person name="Liu D."/>
            <person name="Wang J."/>
            <person name="Sun H."/>
            <person name="Zhang C."/>
            <person name="Fan H."/>
            <person name="Li D."/>
            <person name="Dong L."/>
            <person name="Tao Y."/>
            <person name="Gao C."/>
            <person name="Wu H."/>
            <person name="Li Y."/>
            <person name="Cui Y."/>
            <person name="Guo X."/>
            <person name="Zheng S."/>
            <person name="Wang B."/>
            <person name="Yu K."/>
            <person name="Liang Q."/>
            <person name="Yang W."/>
            <person name="Lou X."/>
            <person name="Chen J."/>
            <person name="Feng M."/>
            <person name="Jian J."/>
            <person name="Zhang X."/>
            <person name="Luo G."/>
            <person name="Jiang Y."/>
            <person name="Liu J."/>
            <person name="Wang Z."/>
            <person name="Sha Y."/>
            <person name="Zhang B."/>
            <person name="Wu H."/>
            <person name="Tang D."/>
            <person name="Shen Q."/>
            <person name="Xue P."/>
            <person name="Zou S."/>
            <person name="Wang X."/>
            <person name="Liu X."/>
            <person name="Wang F."/>
            <person name="Yang Y."/>
            <person name="An X."/>
            <person name="Dong Z."/>
            <person name="Zhang K."/>
            <person name="Zhang X."/>
            <person name="Luo M.C."/>
            <person name="Dvorak J."/>
            <person name="Tong Y."/>
            <person name="Wang J."/>
            <person name="Yang H."/>
            <person name="Li Z."/>
            <person name="Wang D."/>
            <person name="Zhang A."/>
            <person name="Wang J."/>
        </authorList>
    </citation>
    <scope>NUCLEOTIDE SEQUENCE</scope>
</reference>
<dbReference type="eggNOG" id="ENOG502QPQR">
    <property type="taxonomic scope" value="Eukaryota"/>
</dbReference>
<evidence type="ECO:0000256" key="1">
    <source>
        <dbReference type="ARBA" id="ARBA00011073"/>
    </source>
</evidence>
<dbReference type="InterPro" id="IPR036852">
    <property type="entry name" value="Peptidase_S8/S53_dom_sf"/>
</dbReference>
<dbReference type="OMA" id="RPWILTI"/>
<dbReference type="EMBL" id="KD084794">
    <property type="protein sequence ID" value="EMS62254.1"/>
    <property type="molecule type" value="Genomic_DNA"/>
</dbReference>
<dbReference type="Gene3D" id="3.50.30.30">
    <property type="match status" value="1"/>
</dbReference>
<dbReference type="PROSITE" id="PS51892">
    <property type="entry name" value="SUBTILASE"/>
    <property type="match status" value="1"/>
</dbReference>
<protein>
    <submittedName>
        <fullName evidence="5">Subtilisin-like protease SDD1</fullName>
    </submittedName>
</protein>
<accession>M8AMV1</accession>
<name>M8AMV1_TRIUA</name>
<proteinExistence type="inferred from homology"/>
<keyword evidence="5" id="KW-0645">Protease</keyword>
<dbReference type="Pfam" id="PF00082">
    <property type="entry name" value="Peptidase_S8"/>
    <property type="match status" value="1"/>
</dbReference>
<comment type="similarity">
    <text evidence="1 3">Belongs to the peptidase S8 family.</text>
</comment>
<keyword evidence="5" id="KW-0378">Hydrolase</keyword>
<dbReference type="SUPFAM" id="SSF52743">
    <property type="entry name" value="Subtilisin-like"/>
    <property type="match status" value="1"/>
</dbReference>
<keyword evidence="2" id="KW-0732">Signal</keyword>
<evidence type="ECO:0000313" key="5">
    <source>
        <dbReference type="EMBL" id="EMS62254.1"/>
    </source>
</evidence>
<evidence type="ECO:0000256" key="3">
    <source>
        <dbReference type="PROSITE-ProRule" id="PRU01240"/>
    </source>
</evidence>
<organism evidence="5">
    <name type="scientific">Triticum urartu</name>
    <name type="common">Red wild einkorn</name>
    <name type="synonym">Crithodium urartu</name>
    <dbReference type="NCBI Taxonomy" id="4572"/>
    <lineage>
        <taxon>Eukaryota</taxon>
        <taxon>Viridiplantae</taxon>
        <taxon>Streptophyta</taxon>
        <taxon>Embryophyta</taxon>
        <taxon>Tracheophyta</taxon>
        <taxon>Spermatophyta</taxon>
        <taxon>Magnoliopsida</taxon>
        <taxon>Liliopsida</taxon>
        <taxon>Poales</taxon>
        <taxon>Poaceae</taxon>
        <taxon>BOP clade</taxon>
        <taxon>Pooideae</taxon>
        <taxon>Triticodae</taxon>
        <taxon>Triticeae</taxon>
        <taxon>Triticinae</taxon>
        <taxon>Triticum</taxon>
    </lineage>
</organism>
<dbReference type="GO" id="GO:0004252">
    <property type="term" value="F:serine-type endopeptidase activity"/>
    <property type="evidence" value="ECO:0007669"/>
    <property type="project" value="InterPro"/>
</dbReference>
<evidence type="ECO:0000256" key="2">
    <source>
        <dbReference type="ARBA" id="ARBA00022729"/>
    </source>
</evidence>
<feature type="domain" description="Peptidase S8/S53" evidence="4">
    <location>
        <begin position="2"/>
        <end position="137"/>
    </location>
</feature>